<feature type="compositionally biased region" description="Polar residues" evidence="1">
    <location>
        <begin position="635"/>
        <end position="648"/>
    </location>
</feature>
<dbReference type="InterPro" id="IPR013783">
    <property type="entry name" value="Ig-like_fold"/>
</dbReference>
<feature type="region of interest" description="Disordered" evidence="1">
    <location>
        <begin position="1048"/>
        <end position="1093"/>
    </location>
</feature>
<evidence type="ECO:0000259" key="2">
    <source>
        <dbReference type="SMART" id="SM00128"/>
    </source>
</evidence>
<dbReference type="EMBL" id="SNRW01010310">
    <property type="protein sequence ID" value="KAA6376752.1"/>
    <property type="molecule type" value="Genomic_DNA"/>
</dbReference>
<sequence length="1283" mass="147999">MTHLNKRQIQAKQGGFFQKLGNMLFGPELTEKLTKDNARNQDAYSKNNSSESEDAAIRTWLFRQLSFRKDRFHTIRGGKQDLVHGNMNGILSGLRVSTITWNVNRKSTPSHEELVNLIAENQQKMWEEAFMNKSNNNDDLKINHAIPDIIAIGLEEVDFSAQAFLLGETGAKRRWAGAFSLALNSYYESVNPSKAEVIGSNFFGAAQNKLQYVEVHSRQQMGICILVYVLRDLSRHISGVASGQIGTGLMKIGPNKGGVAVRLRVYETTLCFLCVHLAAHQRNVSRRNEDFAQVVMFTEMPSEEIVRYGWNRGLGGIVNESWESTDVRDDASDDLRFERLRQLTRHKISVREKEKEKMNQNDFADKQESNSESKSKLLKQKEQKQQQNTSSSINEFNHQQFEDQFGLPSPFRQFMPISLITLKGIERLQEDLEKESLFEPNFNVLQQIADEQEDQEQVKDENGSKGTVNKENNKNKKQNMHLDQKYLNEQEKDSKLELDQSDSTEDLKDFNQLFPFDVLIVLGDFNYRIDLPEDEIYTLLTCQIPKKDNNEDTVTSDKYNSIEKNKQQQIQDQQQNKGFNKETNKSAISTPTKKSDEDEVEKLLNQLPNRQTSMPNQQHTPLKSKIKSLPPSMIPHSQASMDQYSTPVKQRQLEKQQNSQEQNKQEQNNQQEPQQDNIQLAMLPDVPGEEISFQRNKLFKKNLSQSPSSQKLDRSDSNQEFILTQNPLNKSGSSQILKLTNPTANQSSLQSILLLQQLSTRQLSSSNLDSILQEQNETEQTEQQESQQQQIQQEQIEETPKIEQKLASTQSSIELDNIRASYEQKYSSILAQFTPDWRKRLNILRKNDQLQLQMKGFQVVRQQFDILGERVGQQQIQHIPPHTAFLGFREGRIRFAPTYKIKIGSDVYYRNDKEVRTPAWTDRILFAYRRNVREKENESDNREEIKEEQRQDDKQDNQTKANQQLIKNINSPLIRYDSLLSCRVSDHRAVAASFLFEVRLFDSYKFREMRNELLFALDKTENASQPSTKISTHAIELKVNERRRDVISRKIGNDITNQNGQLDKNQKKKTNQKKKKQQEQNVDKQSDNQEEQDDEYLLVSPQIHPEQNQSVEIIPSISNNNINNNSIIKSWIPSAFLISSQQQTQLIASPNQFNSQYIPPSSQFTVTNTGLVTCTYSFAPLPNYPDAIPQFLKIKPKQGVLFPGEQAKINVEFDVRVNNKTNINIGQIDGILENTIKLNNINQKNAFYKLDSLSQTILDSVVLIVRIKTATKENITQFERRRE</sequence>
<evidence type="ECO:0000313" key="4">
    <source>
        <dbReference type="Proteomes" id="UP000324800"/>
    </source>
</evidence>
<feature type="compositionally biased region" description="Low complexity" evidence="1">
    <location>
        <begin position="655"/>
        <end position="675"/>
    </location>
</feature>
<feature type="region of interest" description="Disordered" evidence="1">
    <location>
        <begin position="351"/>
        <end position="392"/>
    </location>
</feature>
<dbReference type="GO" id="GO:0046856">
    <property type="term" value="P:phosphatidylinositol dephosphorylation"/>
    <property type="evidence" value="ECO:0007669"/>
    <property type="project" value="InterPro"/>
</dbReference>
<feature type="compositionally biased region" description="Polar residues" evidence="1">
    <location>
        <begin position="1054"/>
        <end position="1063"/>
    </location>
</feature>
<dbReference type="InterPro" id="IPR000300">
    <property type="entry name" value="IPPc"/>
</dbReference>
<proteinExistence type="predicted"/>
<evidence type="ECO:0000313" key="3">
    <source>
        <dbReference type="EMBL" id="KAA6376752.1"/>
    </source>
</evidence>
<accession>A0A5J4V314</accession>
<feature type="domain" description="Inositol polyphosphate-related phosphatase" evidence="2">
    <location>
        <begin position="92"/>
        <end position="397"/>
    </location>
</feature>
<feature type="compositionally biased region" description="Polar residues" evidence="1">
    <location>
        <begin position="606"/>
        <end position="621"/>
    </location>
</feature>
<name>A0A5J4V314_9EUKA</name>
<dbReference type="PANTHER" id="PTHR11200:SF300">
    <property type="entry name" value="TYPE II INOSITOL 1,4,5-TRISPHOSPHATE 5-PHOSPHATASE"/>
    <property type="match status" value="1"/>
</dbReference>
<feature type="non-terminal residue" evidence="3">
    <location>
        <position position="1283"/>
    </location>
</feature>
<feature type="region of interest" description="Disordered" evidence="1">
    <location>
        <begin position="452"/>
        <end position="480"/>
    </location>
</feature>
<dbReference type="PANTHER" id="PTHR11200">
    <property type="entry name" value="INOSITOL 5-PHOSPHATASE"/>
    <property type="match status" value="1"/>
</dbReference>
<dbReference type="OrthoDB" id="7862313at2759"/>
<protein>
    <recommendedName>
        <fullName evidence="2">Inositol polyphosphate-related phosphatase domain-containing protein</fullName>
    </recommendedName>
</protein>
<dbReference type="Gene3D" id="3.60.10.10">
    <property type="entry name" value="Endonuclease/exonuclease/phosphatase"/>
    <property type="match status" value="3"/>
</dbReference>
<dbReference type="SMART" id="SM00128">
    <property type="entry name" value="IPPc"/>
    <property type="match status" value="1"/>
</dbReference>
<feature type="compositionally biased region" description="Basic and acidic residues" evidence="1">
    <location>
        <begin position="351"/>
        <end position="384"/>
    </location>
</feature>
<dbReference type="SUPFAM" id="SSF56219">
    <property type="entry name" value="DNase I-like"/>
    <property type="match status" value="3"/>
</dbReference>
<dbReference type="Pfam" id="PF21310">
    <property type="entry name" value="OCRL-like_ASH"/>
    <property type="match status" value="1"/>
</dbReference>
<dbReference type="InterPro" id="IPR046985">
    <property type="entry name" value="IP5"/>
</dbReference>
<feature type="compositionally biased region" description="Basic and acidic residues" evidence="1">
    <location>
        <begin position="936"/>
        <end position="957"/>
    </location>
</feature>
<feature type="compositionally biased region" description="Basic residues" evidence="1">
    <location>
        <begin position="1066"/>
        <end position="1076"/>
    </location>
</feature>
<comment type="caution">
    <text evidence="3">The sequence shown here is derived from an EMBL/GenBank/DDBJ whole genome shotgun (WGS) entry which is preliminary data.</text>
</comment>
<dbReference type="Proteomes" id="UP000324800">
    <property type="component" value="Unassembled WGS sequence"/>
</dbReference>
<dbReference type="InterPro" id="IPR036691">
    <property type="entry name" value="Endo/exonu/phosph_ase_sf"/>
</dbReference>
<dbReference type="GO" id="GO:0004439">
    <property type="term" value="F:phosphatidylinositol-4,5-bisphosphate 5-phosphatase activity"/>
    <property type="evidence" value="ECO:0007669"/>
    <property type="project" value="TreeGrafter"/>
</dbReference>
<feature type="compositionally biased region" description="Basic and acidic residues" evidence="1">
    <location>
        <begin position="1077"/>
        <end position="1087"/>
    </location>
</feature>
<feature type="region of interest" description="Disordered" evidence="1">
    <location>
        <begin position="936"/>
        <end position="961"/>
    </location>
</feature>
<evidence type="ECO:0000256" key="1">
    <source>
        <dbReference type="SAM" id="MobiDB-lite"/>
    </source>
</evidence>
<feature type="region of interest" description="Disordered" evidence="1">
    <location>
        <begin position="563"/>
        <end position="675"/>
    </location>
</feature>
<gene>
    <name evidence="3" type="ORF">EZS28_027721</name>
</gene>
<dbReference type="Gene3D" id="2.60.40.10">
    <property type="entry name" value="Immunoglobulins"/>
    <property type="match status" value="1"/>
</dbReference>
<dbReference type="Pfam" id="PF22669">
    <property type="entry name" value="Exo_endo_phos2"/>
    <property type="match status" value="2"/>
</dbReference>
<reference evidence="3 4" key="1">
    <citation type="submission" date="2019-03" db="EMBL/GenBank/DDBJ databases">
        <title>Single cell metagenomics reveals metabolic interactions within the superorganism composed of flagellate Streblomastix strix and complex community of Bacteroidetes bacteria on its surface.</title>
        <authorList>
            <person name="Treitli S.C."/>
            <person name="Kolisko M."/>
            <person name="Husnik F."/>
            <person name="Keeling P."/>
            <person name="Hampl V."/>
        </authorList>
    </citation>
    <scope>NUCLEOTIDE SEQUENCE [LARGE SCALE GENOMIC DNA]</scope>
    <source>
        <strain evidence="3">ST1C</strain>
    </source>
</reference>
<dbReference type="InterPro" id="IPR048869">
    <property type="entry name" value="OCRL-1_2_ASH"/>
</dbReference>
<organism evidence="3 4">
    <name type="scientific">Streblomastix strix</name>
    <dbReference type="NCBI Taxonomy" id="222440"/>
    <lineage>
        <taxon>Eukaryota</taxon>
        <taxon>Metamonada</taxon>
        <taxon>Preaxostyla</taxon>
        <taxon>Oxymonadida</taxon>
        <taxon>Streblomastigidae</taxon>
        <taxon>Streblomastix</taxon>
    </lineage>
</organism>